<organism evidence="12 13">
    <name type="scientific">Orchesella dallaii</name>
    <dbReference type="NCBI Taxonomy" id="48710"/>
    <lineage>
        <taxon>Eukaryota</taxon>
        <taxon>Metazoa</taxon>
        <taxon>Ecdysozoa</taxon>
        <taxon>Arthropoda</taxon>
        <taxon>Hexapoda</taxon>
        <taxon>Collembola</taxon>
        <taxon>Entomobryomorpha</taxon>
        <taxon>Entomobryoidea</taxon>
        <taxon>Orchesellidae</taxon>
        <taxon>Orchesellinae</taxon>
        <taxon>Orchesella</taxon>
    </lineage>
</organism>
<feature type="compositionally biased region" description="Polar residues" evidence="9">
    <location>
        <begin position="239"/>
        <end position="265"/>
    </location>
</feature>
<dbReference type="Gene3D" id="3.40.20.10">
    <property type="entry name" value="Severin"/>
    <property type="match status" value="1"/>
</dbReference>
<evidence type="ECO:0000313" key="13">
    <source>
        <dbReference type="Proteomes" id="UP001642540"/>
    </source>
</evidence>
<dbReference type="SMART" id="SM00326">
    <property type="entry name" value="SH3"/>
    <property type="match status" value="1"/>
</dbReference>
<dbReference type="PANTHER" id="PTHR10829">
    <property type="entry name" value="CORTACTIN AND DREBRIN"/>
    <property type="match status" value="1"/>
</dbReference>
<keyword evidence="7" id="KW-0206">Cytoskeleton</keyword>
<evidence type="ECO:0000256" key="1">
    <source>
        <dbReference type="ARBA" id="ARBA00004245"/>
    </source>
</evidence>
<evidence type="ECO:0000256" key="4">
    <source>
        <dbReference type="ARBA" id="ARBA00022490"/>
    </source>
</evidence>
<keyword evidence="3 8" id="KW-0728">SH3 domain</keyword>
<feature type="compositionally biased region" description="Polar residues" evidence="9">
    <location>
        <begin position="343"/>
        <end position="352"/>
    </location>
</feature>
<feature type="domain" description="SH3" evidence="10">
    <location>
        <begin position="537"/>
        <end position="596"/>
    </location>
</feature>
<keyword evidence="5" id="KW-0175">Coiled coil</keyword>
<reference evidence="12 13" key="1">
    <citation type="submission" date="2024-08" db="EMBL/GenBank/DDBJ databases">
        <authorList>
            <person name="Cucini C."/>
            <person name="Frati F."/>
        </authorList>
    </citation>
    <scope>NUCLEOTIDE SEQUENCE [LARGE SCALE GENOMIC DNA]</scope>
</reference>
<feature type="domain" description="ADF-H" evidence="11">
    <location>
        <begin position="4"/>
        <end position="133"/>
    </location>
</feature>
<dbReference type="Proteomes" id="UP001642540">
    <property type="component" value="Unassembled WGS sequence"/>
</dbReference>
<feature type="compositionally biased region" description="Low complexity" evidence="9">
    <location>
        <begin position="273"/>
        <end position="283"/>
    </location>
</feature>
<feature type="region of interest" description="Disordered" evidence="9">
    <location>
        <begin position="144"/>
        <end position="396"/>
    </location>
</feature>
<feature type="compositionally biased region" description="Polar residues" evidence="9">
    <location>
        <begin position="312"/>
        <end position="321"/>
    </location>
</feature>
<evidence type="ECO:0000259" key="11">
    <source>
        <dbReference type="PROSITE" id="PS51263"/>
    </source>
</evidence>
<evidence type="ECO:0000313" key="12">
    <source>
        <dbReference type="EMBL" id="CAL8125757.1"/>
    </source>
</evidence>
<evidence type="ECO:0008006" key="14">
    <source>
        <dbReference type="Google" id="ProtNLM"/>
    </source>
</evidence>
<gene>
    <name evidence="12" type="ORF">ODALV1_LOCUS21112</name>
</gene>
<feature type="compositionally biased region" description="Basic and acidic residues" evidence="9">
    <location>
        <begin position="164"/>
        <end position="194"/>
    </location>
</feature>
<keyword evidence="13" id="KW-1185">Reference proteome</keyword>
<evidence type="ECO:0000256" key="7">
    <source>
        <dbReference type="ARBA" id="ARBA00023212"/>
    </source>
</evidence>
<feature type="compositionally biased region" description="Polar residues" evidence="9">
    <location>
        <begin position="285"/>
        <end position="294"/>
    </location>
</feature>
<comment type="caution">
    <text evidence="12">The sequence shown here is derived from an EMBL/GenBank/DDBJ whole genome shotgun (WGS) entry which is preliminary data.</text>
</comment>
<dbReference type="InterPro" id="IPR001452">
    <property type="entry name" value="SH3_domain"/>
</dbReference>
<dbReference type="CDD" id="cd11960">
    <property type="entry name" value="SH3_Abp1_eu"/>
    <property type="match status" value="1"/>
</dbReference>
<proteinExistence type="inferred from homology"/>
<dbReference type="Pfam" id="PF14604">
    <property type="entry name" value="SH3_9"/>
    <property type="match status" value="1"/>
</dbReference>
<dbReference type="InterPro" id="IPR035717">
    <property type="entry name" value="Drebrin-like_SH3"/>
</dbReference>
<evidence type="ECO:0000256" key="6">
    <source>
        <dbReference type="ARBA" id="ARBA00023203"/>
    </source>
</evidence>
<sequence>MTLNLDKNRDSLISAWKEVLDEKVDTNWALLGYDGQTFDLNLVAKGDGGLEELADEFNSGKIQYALARVLVIEKNVEKIVLINWQGEGAPLSRKGMCANHISIVRSFFKGIHVTMNARTDEEVDPDLIIQAVSKAISSDGVKMSSNMENDAPVGPVGTCYKRTNPREEINTSAKDDFWKKEEQEEERRKREEQNKHRKFSQNEVKLLRRESQDYFNETSKEVPNNNPMNKVSPTPPIINGTTNGKLNGSVNGSNGTSLNGSANSSPVPPKEMAAASAAAVKASTPLRNNTSSDLVRQRIRSFDNGAPPQPAVNGTNGNKVNGSGSEGESLSVSKRRQLFESGGASNITSTVVRRNPSLEIKEAQKTQPPVSPAITTTSTEEAEVAPPAPMSNSVPTPITSPIINTINNDTPTLLEEKVSVVGCGGIQRSVSPQAPPPQIPQPSISPLPSQVEPISIITAPAVAPMKAVNRPTESPARSPVPPIILNSPARASPPVPPTASSPQPVITAVPPGFEDNVEEQPESIEQTETITIEITPEMGLCARALYDYQAADDTEITFDPGEVITNIERIDEGWWEGLGPRGVYGLFPANYVELLN</sequence>
<dbReference type="InterPro" id="IPR036028">
    <property type="entry name" value="SH3-like_dom_sf"/>
</dbReference>
<dbReference type="Gene3D" id="2.30.30.40">
    <property type="entry name" value="SH3 Domains"/>
    <property type="match status" value="1"/>
</dbReference>
<dbReference type="PANTHER" id="PTHR10829:SF25">
    <property type="entry name" value="DREBRIN-LIKE PROTEIN"/>
    <property type="match status" value="1"/>
</dbReference>
<protein>
    <recommendedName>
        <fullName evidence="14">Drebrin-like protein</fullName>
    </recommendedName>
</protein>
<dbReference type="InterPro" id="IPR002108">
    <property type="entry name" value="ADF-H"/>
</dbReference>
<dbReference type="Pfam" id="PF00241">
    <property type="entry name" value="Cofilin_ADF"/>
    <property type="match status" value="1"/>
</dbReference>
<dbReference type="PROSITE" id="PS51263">
    <property type="entry name" value="ADF_H"/>
    <property type="match status" value="1"/>
</dbReference>
<dbReference type="SMART" id="SM00102">
    <property type="entry name" value="ADF"/>
    <property type="match status" value="1"/>
</dbReference>
<keyword evidence="6" id="KW-0009">Actin-binding</keyword>
<accession>A0ABP1REL5</accession>
<dbReference type="PRINTS" id="PR00452">
    <property type="entry name" value="SH3DOMAIN"/>
</dbReference>
<dbReference type="SUPFAM" id="SSF50044">
    <property type="entry name" value="SH3-domain"/>
    <property type="match status" value="1"/>
</dbReference>
<comment type="subcellular location">
    <subcellularLocation>
        <location evidence="1">Cytoplasm</location>
        <location evidence="1">Cytoskeleton</location>
    </subcellularLocation>
</comment>
<dbReference type="InterPro" id="IPR029006">
    <property type="entry name" value="ADF-H/Gelsolin-like_dom_sf"/>
</dbReference>
<evidence type="ECO:0000256" key="5">
    <source>
        <dbReference type="ARBA" id="ARBA00023054"/>
    </source>
</evidence>
<name>A0ABP1REL5_9HEXA</name>
<dbReference type="CDD" id="cd11281">
    <property type="entry name" value="ADF_drebrin_like"/>
    <property type="match status" value="1"/>
</dbReference>
<evidence type="ECO:0000256" key="2">
    <source>
        <dbReference type="ARBA" id="ARBA00011039"/>
    </source>
</evidence>
<dbReference type="PROSITE" id="PS50002">
    <property type="entry name" value="SH3"/>
    <property type="match status" value="1"/>
</dbReference>
<evidence type="ECO:0000259" key="10">
    <source>
        <dbReference type="PROSITE" id="PS50002"/>
    </source>
</evidence>
<comment type="similarity">
    <text evidence="2">Belongs to the ABP1 family.</text>
</comment>
<dbReference type="SUPFAM" id="SSF55753">
    <property type="entry name" value="Actin depolymerizing proteins"/>
    <property type="match status" value="1"/>
</dbReference>
<evidence type="ECO:0000256" key="3">
    <source>
        <dbReference type="ARBA" id="ARBA00022443"/>
    </source>
</evidence>
<feature type="compositionally biased region" description="Polar residues" evidence="9">
    <location>
        <begin position="213"/>
        <end position="232"/>
    </location>
</feature>
<dbReference type="EMBL" id="CAXLJM020000069">
    <property type="protein sequence ID" value="CAL8125757.1"/>
    <property type="molecule type" value="Genomic_DNA"/>
</dbReference>
<keyword evidence="4" id="KW-0963">Cytoplasm</keyword>
<evidence type="ECO:0000256" key="9">
    <source>
        <dbReference type="SAM" id="MobiDB-lite"/>
    </source>
</evidence>
<feature type="compositionally biased region" description="Polar residues" evidence="9">
    <location>
        <begin position="365"/>
        <end position="379"/>
    </location>
</feature>
<evidence type="ECO:0000256" key="8">
    <source>
        <dbReference type="PROSITE-ProRule" id="PRU00192"/>
    </source>
</evidence>